<organism evidence="2 3">
    <name type="scientific">Candidatus Doudnabacteria bacterium RIFCSPHIGHO2_12_FULL_48_16</name>
    <dbReference type="NCBI Taxonomy" id="1817838"/>
    <lineage>
        <taxon>Bacteria</taxon>
        <taxon>Candidatus Doudnaibacteriota</taxon>
    </lineage>
</organism>
<comment type="caution">
    <text evidence="2">The sequence shown here is derived from an EMBL/GenBank/DDBJ whole genome shotgun (WGS) entry which is preliminary data.</text>
</comment>
<dbReference type="EMBL" id="MFEY01000007">
    <property type="protein sequence ID" value="OGE90084.1"/>
    <property type="molecule type" value="Genomic_DNA"/>
</dbReference>
<protein>
    <submittedName>
        <fullName evidence="2">Uncharacterized protein</fullName>
    </submittedName>
</protein>
<evidence type="ECO:0000313" key="3">
    <source>
        <dbReference type="Proteomes" id="UP000177682"/>
    </source>
</evidence>
<dbReference type="AlphaFoldDB" id="A0A1F5PJV7"/>
<gene>
    <name evidence="2" type="ORF">A3E29_03170</name>
</gene>
<accession>A0A1F5PJV7</accession>
<reference evidence="2 3" key="1">
    <citation type="journal article" date="2016" name="Nat. Commun.">
        <title>Thousands of microbial genomes shed light on interconnected biogeochemical processes in an aquifer system.</title>
        <authorList>
            <person name="Anantharaman K."/>
            <person name="Brown C.T."/>
            <person name="Hug L.A."/>
            <person name="Sharon I."/>
            <person name="Castelle C.J."/>
            <person name="Probst A.J."/>
            <person name="Thomas B.C."/>
            <person name="Singh A."/>
            <person name="Wilkins M.J."/>
            <person name="Karaoz U."/>
            <person name="Brodie E.L."/>
            <person name="Williams K.H."/>
            <person name="Hubbard S.S."/>
            <person name="Banfield J.F."/>
        </authorList>
    </citation>
    <scope>NUCLEOTIDE SEQUENCE [LARGE SCALE GENOMIC DNA]</scope>
</reference>
<feature type="region of interest" description="Disordered" evidence="1">
    <location>
        <begin position="1"/>
        <end position="20"/>
    </location>
</feature>
<sequence>MKKSPEGENPEESDPATGEREVQLRADLKQQGLTDAQIDDMMIRLRAEEFFNPDGPRREPDFFYEVYAEKLGRPLTDLEKIRMKAALEKEWSNLKEHFGLDKDGKIKES</sequence>
<name>A0A1F5PJV7_9BACT</name>
<proteinExistence type="predicted"/>
<evidence type="ECO:0000313" key="2">
    <source>
        <dbReference type="EMBL" id="OGE90084.1"/>
    </source>
</evidence>
<dbReference type="Proteomes" id="UP000177682">
    <property type="component" value="Unassembled WGS sequence"/>
</dbReference>
<evidence type="ECO:0000256" key="1">
    <source>
        <dbReference type="SAM" id="MobiDB-lite"/>
    </source>
</evidence>